<proteinExistence type="predicted"/>
<evidence type="ECO:0000313" key="2">
    <source>
        <dbReference type="Proteomes" id="UP000712600"/>
    </source>
</evidence>
<gene>
    <name evidence="1" type="ORF">F2Q69_00035112</name>
</gene>
<evidence type="ECO:0000313" key="1">
    <source>
        <dbReference type="EMBL" id="KAF3604692.1"/>
    </source>
</evidence>
<dbReference type="EMBL" id="QGKX02000004">
    <property type="protein sequence ID" value="KAF3604692.1"/>
    <property type="molecule type" value="Genomic_DNA"/>
</dbReference>
<protein>
    <submittedName>
        <fullName evidence="1">Uncharacterized protein</fullName>
    </submittedName>
</protein>
<organism evidence="1 2">
    <name type="scientific">Brassica cretica</name>
    <name type="common">Mustard</name>
    <dbReference type="NCBI Taxonomy" id="69181"/>
    <lineage>
        <taxon>Eukaryota</taxon>
        <taxon>Viridiplantae</taxon>
        <taxon>Streptophyta</taxon>
        <taxon>Embryophyta</taxon>
        <taxon>Tracheophyta</taxon>
        <taxon>Spermatophyta</taxon>
        <taxon>Magnoliopsida</taxon>
        <taxon>eudicotyledons</taxon>
        <taxon>Gunneridae</taxon>
        <taxon>Pentapetalae</taxon>
        <taxon>rosids</taxon>
        <taxon>malvids</taxon>
        <taxon>Brassicales</taxon>
        <taxon>Brassicaceae</taxon>
        <taxon>Brassiceae</taxon>
        <taxon>Brassica</taxon>
    </lineage>
</organism>
<accession>A0A8S9SR41</accession>
<dbReference type="AlphaFoldDB" id="A0A8S9SR41"/>
<comment type="caution">
    <text evidence="1">The sequence shown here is derived from an EMBL/GenBank/DDBJ whole genome shotgun (WGS) entry which is preliminary data.</text>
</comment>
<name>A0A8S9SR41_BRACR</name>
<dbReference type="Proteomes" id="UP000712600">
    <property type="component" value="Unassembled WGS sequence"/>
</dbReference>
<sequence length="55" mass="6179">MGKATRFGILESKTKIRIILQPGTAGDALLLFPQRSDQDKVVTKVNFKVNFTWVT</sequence>
<reference evidence="1" key="1">
    <citation type="submission" date="2019-12" db="EMBL/GenBank/DDBJ databases">
        <title>Genome sequencing and annotation of Brassica cretica.</title>
        <authorList>
            <person name="Studholme D.J."/>
            <person name="Sarris P."/>
        </authorList>
    </citation>
    <scope>NUCLEOTIDE SEQUENCE</scope>
    <source>
        <strain evidence="1">PFS-109/04</strain>
        <tissue evidence="1">Leaf</tissue>
    </source>
</reference>